<dbReference type="RefSeq" id="WP_143406713.1">
    <property type="nucleotide sequence ID" value="NZ_FUWW01000003.1"/>
</dbReference>
<evidence type="ECO:0008006" key="3">
    <source>
        <dbReference type="Google" id="ProtNLM"/>
    </source>
</evidence>
<evidence type="ECO:0000313" key="1">
    <source>
        <dbReference type="EMBL" id="SJZ39980.1"/>
    </source>
</evidence>
<organism evidence="1 2">
    <name type="scientific">Eubacterium coprostanoligenes</name>
    <dbReference type="NCBI Taxonomy" id="290054"/>
    <lineage>
        <taxon>Bacteria</taxon>
        <taxon>Bacillati</taxon>
        <taxon>Bacillota</taxon>
        <taxon>Clostridia</taxon>
        <taxon>Eubacteriales</taxon>
        <taxon>Eubacteriaceae</taxon>
        <taxon>Eubacterium</taxon>
    </lineage>
</organism>
<dbReference type="Proteomes" id="UP000190657">
    <property type="component" value="Unassembled WGS sequence"/>
</dbReference>
<name>A0A1T4KC24_9FIRM</name>
<keyword evidence="2" id="KW-1185">Reference proteome</keyword>
<accession>A0A1T4KC24</accession>
<dbReference type="STRING" id="290054.SAMN02745114_00413"/>
<proteinExistence type="predicted"/>
<evidence type="ECO:0000313" key="2">
    <source>
        <dbReference type="Proteomes" id="UP000190657"/>
    </source>
</evidence>
<dbReference type="OrthoDB" id="1852072at2"/>
<sequence length="107" mass="12089">MAKKKMTLEEQIEKGLTELAFGSCCDAVKLLFMSEDEIMQKLPKLKLINVSEIKRPKGGGMEIKFFDRIKAFEKLIENNGERQENGLSFYEALEKSAQNNAEEVGNG</sequence>
<dbReference type="EMBL" id="FUWW01000003">
    <property type="protein sequence ID" value="SJZ39980.1"/>
    <property type="molecule type" value="Genomic_DNA"/>
</dbReference>
<reference evidence="1 2" key="1">
    <citation type="submission" date="2017-02" db="EMBL/GenBank/DDBJ databases">
        <authorList>
            <person name="Peterson S.W."/>
        </authorList>
    </citation>
    <scope>NUCLEOTIDE SEQUENCE [LARGE SCALE GENOMIC DNA]</scope>
    <source>
        <strain evidence="1 2">ATCC 51222</strain>
    </source>
</reference>
<dbReference type="AlphaFoldDB" id="A0A1T4KC24"/>
<gene>
    <name evidence="1" type="ORF">SAMN02745114_00413</name>
</gene>
<protein>
    <recommendedName>
        <fullName evidence="3">Terminase small subunit</fullName>
    </recommendedName>
</protein>